<dbReference type="Proteomes" id="UP000076154">
    <property type="component" value="Unassembled WGS sequence"/>
</dbReference>
<dbReference type="InParanoid" id="A0A369JRR0"/>
<dbReference type="EMBL" id="LUEZ02000046">
    <property type="protein sequence ID" value="RDB23900.1"/>
    <property type="molecule type" value="Genomic_DNA"/>
</dbReference>
<dbReference type="GO" id="GO:0046872">
    <property type="term" value="F:metal ion binding"/>
    <property type="evidence" value="ECO:0007669"/>
    <property type="project" value="UniProtKB-KW"/>
</dbReference>
<reference evidence="10" key="1">
    <citation type="submission" date="2018-04" db="EMBL/GenBank/DDBJ databases">
        <title>Whole genome sequencing of Hypsizygus marmoreus.</title>
        <authorList>
            <person name="Choi I.-G."/>
            <person name="Min B."/>
            <person name="Kim J.-G."/>
            <person name="Kim S."/>
            <person name="Oh Y.-L."/>
            <person name="Kong W.-S."/>
            <person name="Park H."/>
            <person name="Jeong J."/>
            <person name="Song E.-S."/>
        </authorList>
    </citation>
    <scope>NUCLEOTIDE SEQUENCE [LARGE SCALE GENOMIC DNA]</scope>
    <source>
        <strain evidence="10">51987-8</strain>
    </source>
</reference>
<evidence type="ECO:0000256" key="3">
    <source>
        <dbReference type="ARBA" id="ARBA00022617"/>
    </source>
</evidence>
<keyword evidence="5" id="KW-0560">Oxidoreductase</keyword>
<proteinExistence type="inferred from homology"/>
<protein>
    <recommendedName>
        <fullName evidence="9">Heme haloperoxidase family profile domain-containing protein</fullName>
    </recommendedName>
</protein>
<dbReference type="PANTHER" id="PTHR33577">
    <property type="entry name" value="STERIGMATOCYSTIN BIOSYNTHESIS PEROXIDASE STCC-RELATED"/>
    <property type="match status" value="1"/>
</dbReference>
<sequence>MPTPQSPESYKYLPPSPDASRSPCPALNALANHGYIPRDGKDISFLTMLCAVKHVYNLSYPLALLLTAVGYITSGHISFTPYTPYASQTKTKYIPPTLSTLISLLILILTFFPLPLPTWTLSLSSLSTRGHTKIAHDASLVHPDTVPSSAPDPALLASFLHKSKSKSKSKSEAHRGDGLTLADLGALHAQREAERGMPLSRLHEQVALGECGLAWCVMRVPSCAGGGTGDEGEDVIPLSTLEQWFGEERLPEGWWDEVGGGRPGRRVGLLEAGWRARVVGGYARG</sequence>
<keyword evidence="2" id="KW-0575">Peroxidase</keyword>
<comment type="similarity">
    <text evidence="7">Belongs to the chloroperoxidase family.</text>
</comment>
<gene>
    <name evidence="10" type="ORF">Hypma_009266</name>
</gene>
<evidence type="ECO:0000256" key="7">
    <source>
        <dbReference type="ARBA" id="ARBA00025795"/>
    </source>
</evidence>
<dbReference type="STRING" id="39966.A0A369JRR0"/>
<comment type="cofactor">
    <cofactor evidence="1">
        <name>heme b</name>
        <dbReference type="ChEBI" id="CHEBI:60344"/>
    </cofactor>
</comment>
<dbReference type="Pfam" id="PF01328">
    <property type="entry name" value="Peroxidase_2"/>
    <property type="match status" value="1"/>
</dbReference>
<feature type="non-terminal residue" evidence="10">
    <location>
        <position position="285"/>
    </location>
</feature>
<name>A0A369JRR0_HYPMA</name>
<evidence type="ECO:0000256" key="2">
    <source>
        <dbReference type="ARBA" id="ARBA00022559"/>
    </source>
</evidence>
<evidence type="ECO:0000256" key="1">
    <source>
        <dbReference type="ARBA" id="ARBA00001970"/>
    </source>
</evidence>
<evidence type="ECO:0000256" key="8">
    <source>
        <dbReference type="SAM" id="Phobius"/>
    </source>
</evidence>
<evidence type="ECO:0000259" key="9">
    <source>
        <dbReference type="PROSITE" id="PS51405"/>
    </source>
</evidence>
<feature type="domain" description="Heme haloperoxidase family profile" evidence="9">
    <location>
        <begin position="8"/>
        <end position="274"/>
    </location>
</feature>
<dbReference type="PANTHER" id="PTHR33577:SF9">
    <property type="entry name" value="PEROXIDASE STCC"/>
    <property type="match status" value="1"/>
</dbReference>
<dbReference type="InterPro" id="IPR036851">
    <property type="entry name" value="Chloroperoxidase-like_sf"/>
</dbReference>
<accession>A0A369JRR0</accession>
<keyword evidence="6" id="KW-0408">Iron</keyword>
<evidence type="ECO:0000313" key="10">
    <source>
        <dbReference type="EMBL" id="RDB23900.1"/>
    </source>
</evidence>
<keyword evidence="3" id="KW-0349">Heme</keyword>
<keyword evidence="8" id="KW-0472">Membrane</keyword>
<keyword evidence="11" id="KW-1185">Reference proteome</keyword>
<evidence type="ECO:0000313" key="11">
    <source>
        <dbReference type="Proteomes" id="UP000076154"/>
    </source>
</evidence>
<dbReference type="OrthoDB" id="407298at2759"/>
<comment type="caution">
    <text evidence="10">The sequence shown here is derived from an EMBL/GenBank/DDBJ whole genome shotgun (WGS) entry which is preliminary data.</text>
</comment>
<dbReference type="SUPFAM" id="SSF47571">
    <property type="entry name" value="Cloroperoxidase"/>
    <property type="match status" value="1"/>
</dbReference>
<dbReference type="Gene3D" id="1.10.489.10">
    <property type="entry name" value="Chloroperoxidase-like"/>
    <property type="match status" value="1"/>
</dbReference>
<keyword evidence="8" id="KW-1133">Transmembrane helix</keyword>
<keyword evidence="8" id="KW-0812">Transmembrane</keyword>
<keyword evidence="4" id="KW-0479">Metal-binding</keyword>
<dbReference type="PROSITE" id="PS51405">
    <property type="entry name" value="HEME_HALOPEROXIDASE"/>
    <property type="match status" value="1"/>
</dbReference>
<feature type="transmembrane region" description="Helical" evidence="8">
    <location>
        <begin position="93"/>
        <end position="114"/>
    </location>
</feature>
<evidence type="ECO:0000256" key="6">
    <source>
        <dbReference type="ARBA" id="ARBA00023004"/>
    </source>
</evidence>
<evidence type="ECO:0000256" key="4">
    <source>
        <dbReference type="ARBA" id="ARBA00022723"/>
    </source>
</evidence>
<dbReference type="InterPro" id="IPR000028">
    <property type="entry name" value="Chloroperoxidase"/>
</dbReference>
<dbReference type="AlphaFoldDB" id="A0A369JRR0"/>
<evidence type="ECO:0000256" key="5">
    <source>
        <dbReference type="ARBA" id="ARBA00023002"/>
    </source>
</evidence>
<organism evidence="10 11">
    <name type="scientific">Hypsizygus marmoreus</name>
    <name type="common">White beech mushroom</name>
    <name type="synonym">Agaricus marmoreus</name>
    <dbReference type="NCBI Taxonomy" id="39966"/>
    <lineage>
        <taxon>Eukaryota</taxon>
        <taxon>Fungi</taxon>
        <taxon>Dikarya</taxon>
        <taxon>Basidiomycota</taxon>
        <taxon>Agaricomycotina</taxon>
        <taxon>Agaricomycetes</taxon>
        <taxon>Agaricomycetidae</taxon>
        <taxon>Agaricales</taxon>
        <taxon>Tricholomatineae</taxon>
        <taxon>Lyophyllaceae</taxon>
        <taxon>Hypsizygus</taxon>
    </lineage>
</organism>
<dbReference type="GO" id="GO:0004601">
    <property type="term" value="F:peroxidase activity"/>
    <property type="evidence" value="ECO:0007669"/>
    <property type="project" value="UniProtKB-KW"/>
</dbReference>
<feature type="transmembrane region" description="Helical" evidence="8">
    <location>
        <begin position="55"/>
        <end position="73"/>
    </location>
</feature>